<reference evidence="1" key="1">
    <citation type="submission" date="2021-01" db="EMBL/GenBank/DDBJ databases">
        <title>Whole genome shotgun sequence of Virgisporangium aliadipatigenens NBRC 105644.</title>
        <authorList>
            <person name="Komaki H."/>
            <person name="Tamura T."/>
        </authorList>
    </citation>
    <scope>NUCLEOTIDE SEQUENCE</scope>
    <source>
        <strain evidence="1">NBRC 105644</strain>
    </source>
</reference>
<sequence>MNTIADRLLGMVVPKKTARAACQPSTYTFVRCINIVLYRYTCHILASCDERCTRVSIGRCP</sequence>
<evidence type="ECO:0000313" key="1">
    <source>
        <dbReference type="EMBL" id="GIJ49328.1"/>
    </source>
</evidence>
<proteinExistence type="predicted"/>
<organism evidence="1 2">
    <name type="scientific">Virgisporangium aliadipatigenens</name>
    <dbReference type="NCBI Taxonomy" id="741659"/>
    <lineage>
        <taxon>Bacteria</taxon>
        <taxon>Bacillati</taxon>
        <taxon>Actinomycetota</taxon>
        <taxon>Actinomycetes</taxon>
        <taxon>Micromonosporales</taxon>
        <taxon>Micromonosporaceae</taxon>
        <taxon>Virgisporangium</taxon>
    </lineage>
</organism>
<comment type="caution">
    <text evidence="1">The sequence shown here is derived from an EMBL/GenBank/DDBJ whole genome shotgun (WGS) entry which is preliminary data.</text>
</comment>
<gene>
    <name evidence="1" type="ORF">Val02_62140</name>
</gene>
<protein>
    <submittedName>
        <fullName evidence="1">Uncharacterized protein</fullName>
    </submittedName>
</protein>
<evidence type="ECO:0000313" key="2">
    <source>
        <dbReference type="Proteomes" id="UP000619260"/>
    </source>
</evidence>
<dbReference type="EMBL" id="BOPF01000026">
    <property type="protein sequence ID" value="GIJ49328.1"/>
    <property type="molecule type" value="Genomic_DNA"/>
</dbReference>
<dbReference type="AlphaFoldDB" id="A0A8J3YT82"/>
<dbReference type="Proteomes" id="UP000619260">
    <property type="component" value="Unassembled WGS sequence"/>
</dbReference>
<accession>A0A8J3YT82</accession>
<keyword evidence="2" id="KW-1185">Reference proteome</keyword>
<name>A0A8J3YT82_9ACTN</name>